<evidence type="ECO:0000256" key="1">
    <source>
        <dbReference type="ARBA" id="ARBA00004141"/>
    </source>
</evidence>
<feature type="transmembrane region" description="Helical" evidence="5">
    <location>
        <begin position="151"/>
        <end position="170"/>
    </location>
</feature>
<dbReference type="GeneID" id="85345531"/>
<feature type="transmembrane region" description="Helical" evidence="5">
    <location>
        <begin position="55"/>
        <end position="74"/>
    </location>
</feature>
<feature type="transmembrane region" description="Helical" evidence="5">
    <location>
        <begin position="182"/>
        <end position="203"/>
    </location>
</feature>
<organism evidence="6 7">
    <name type="scientific">Colletotrichum costaricense</name>
    <dbReference type="NCBI Taxonomy" id="1209916"/>
    <lineage>
        <taxon>Eukaryota</taxon>
        <taxon>Fungi</taxon>
        <taxon>Dikarya</taxon>
        <taxon>Ascomycota</taxon>
        <taxon>Pezizomycotina</taxon>
        <taxon>Sordariomycetes</taxon>
        <taxon>Hypocreomycetidae</taxon>
        <taxon>Glomerellales</taxon>
        <taxon>Glomerellaceae</taxon>
        <taxon>Colletotrichum</taxon>
        <taxon>Colletotrichum acutatum species complex</taxon>
    </lineage>
</organism>
<feature type="transmembrane region" description="Helical" evidence="5">
    <location>
        <begin position="241"/>
        <end position="261"/>
    </location>
</feature>
<feature type="transmembrane region" description="Helical" evidence="5">
    <location>
        <begin position="21"/>
        <end position="43"/>
    </location>
</feature>
<dbReference type="GO" id="GO:0016020">
    <property type="term" value="C:membrane"/>
    <property type="evidence" value="ECO:0007669"/>
    <property type="project" value="UniProtKB-SubCell"/>
</dbReference>
<evidence type="ECO:0000256" key="3">
    <source>
        <dbReference type="ARBA" id="ARBA00022989"/>
    </source>
</evidence>
<keyword evidence="7" id="KW-1185">Reference proteome</keyword>
<evidence type="ECO:0000256" key="2">
    <source>
        <dbReference type="ARBA" id="ARBA00022692"/>
    </source>
</evidence>
<dbReference type="EMBL" id="MOOE01000018">
    <property type="protein sequence ID" value="KAK1514559.1"/>
    <property type="molecule type" value="Genomic_DNA"/>
</dbReference>
<dbReference type="Proteomes" id="UP001240678">
    <property type="component" value="Unassembled WGS sequence"/>
</dbReference>
<dbReference type="SUPFAM" id="SSF103473">
    <property type="entry name" value="MFS general substrate transporter"/>
    <property type="match status" value="1"/>
</dbReference>
<name>A0AAI9YKS3_9PEZI</name>
<keyword evidence="4 5" id="KW-0472">Membrane</keyword>
<evidence type="ECO:0008006" key="8">
    <source>
        <dbReference type="Google" id="ProtNLM"/>
    </source>
</evidence>
<dbReference type="InterPro" id="IPR051617">
    <property type="entry name" value="UNC-93-like_regulator"/>
</dbReference>
<feature type="transmembrane region" description="Helical" evidence="5">
    <location>
        <begin position="306"/>
        <end position="324"/>
    </location>
</feature>
<dbReference type="AlphaFoldDB" id="A0AAI9YKS3"/>
<dbReference type="Pfam" id="PF07690">
    <property type="entry name" value="MFS_1"/>
    <property type="match status" value="1"/>
</dbReference>
<proteinExistence type="predicted"/>
<dbReference type="GO" id="GO:0022857">
    <property type="term" value="F:transmembrane transporter activity"/>
    <property type="evidence" value="ECO:0007669"/>
    <property type="project" value="InterPro"/>
</dbReference>
<dbReference type="InterPro" id="IPR036259">
    <property type="entry name" value="MFS_trans_sf"/>
</dbReference>
<feature type="transmembrane region" description="Helical" evidence="5">
    <location>
        <begin position="114"/>
        <end position="139"/>
    </location>
</feature>
<comment type="caution">
    <text evidence="6">The sequence shown here is derived from an EMBL/GenBank/DDBJ whole genome shotgun (WGS) entry which is preliminary data.</text>
</comment>
<sequence>MSEVSPRALKPKSRVHDVFRGTIFQAVLLGLISFTQPGIWTAMNNLGAGGQAEPYVINAVNVITFVIMIVLSPLASMVGNLVGMKWIVVIGTLGYVPYSAALYCNSIWGTQWFLIFGAVTCGISASALWPGEAAIAVGYPEVARRGVCISIWMALGKLGSIIATAIQLAINKDSDTTGAISPSTYLVLVAIQCLGLPLSLLLAPPKKLIRKDGKKPIFANSQRTFKTQFRGFLAQFKRREVLLLIPAFITAQWGVTYQGNYMAAYFTVRARTLAGFIIAVVGAISNVLAGWWLDSKHLKRTTQARWSWYFLLALFTLVWIWNLVVQERWARKSPGEIDWVSESFGEGVTIFILYRIAYETVGVWLYWTLGTFDVEADTIALSMGVLRSGESLGSALAYAVGSVRSASLMTNLVISVVVFYVGAPATTWAALLVRDRLPGEVSGRDSDADISDVNVAEQSDAEQIQINSGSKA</sequence>
<dbReference type="InterPro" id="IPR011701">
    <property type="entry name" value="MFS"/>
</dbReference>
<evidence type="ECO:0000313" key="7">
    <source>
        <dbReference type="Proteomes" id="UP001240678"/>
    </source>
</evidence>
<dbReference type="PANTHER" id="PTHR23294:SF57">
    <property type="entry name" value="CINA C-TERMINAL DOMAIN-CONTAINING PROTEIN"/>
    <property type="match status" value="1"/>
</dbReference>
<evidence type="ECO:0000313" key="6">
    <source>
        <dbReference type="EMBL" id="KAK1514559.1"/>
    </source>
</evidence>
<dbReference type="PANTHER" id="PTHR23294">
    <property type="entry name" value="ET TRANSLATION PRODUCT-RELATED"/>
    <property type="match status" value="1"/>
</dbReference>
<evidence type="ECO:0000256" key="4">
    <source>
        <dbReference type="ARBA" id="ARBA00023136"/>
    </source>
</evidence>
<feature type="transmembrane region" description="Helical" evidence="5">
    <location>
        <begin position="86"/>
        <end position="108"/>
    </location>
</feature>
<evidence type="ECO:0000256" key="5">
    <source>
        <dbReference type="SAM" id="Phobius"/>
    </source>
</evidence>
<feature type="transmembrane region" description="Helical" evidence="5">
    <location>
        <begin position="273"/>
        <end position="294"/>
    </location>
</feature>
<accession>A0AAI9YKS3</accession>
<protein>
    <recommendedName>
        <fullName evidence="8">UNC93-like protein</fullName>
    </recommendedName>
</protein>
<feature type="transmembrane region" description="Helical" evidence="5">
    <location>
        <begin position="344"/>
        <end position="367"/>
    </location>
</feature>
<feature type="transmembrane region" description="Helical" evidence="5">
    <location>
        <begin position="412"/>
        <end position="433"/>
    </location>
</feature>
<keyword evidence="2 5" id="KW-0812">Transmembrane</keyword>
<keyword evidence="3 5" id="KW-1133">Transmembrane helix</keyword>
<reference evidence="6 7" key="1">
    <citation type="submission" date="2016-10" db="EMBL/GenBank/DDBJ databases">
        <title>The genome sequence of Colletotrichum fioriniae PJ7.</title>
        <authorList>
            <person name="Baroncelli R."/>
        </authorList>
    </citation>
    <scope>NUCLEOTIDE SEQUENCE [LARGE SCALE GENOMIC DNA]</scope>
    <source>
        <strain evidence="6 7">IMI 309622</strain>
    </source>
</reference>
<dbReference type="RefSeq" id="XP_060307704.1">
    <property type="nucleotide sequence ID" value="XM_060461984.1"/>
</dbReference>
<comment type="subcellular location">
    <subcellularLocation>
        <location evidence="1">Membrane</location>
        <topology evidence="1">Multi-pass membrane protein</topology>
    </subcellularLocation>
</comment>
<dbReference type="Gene3D" id="1.20.1250.20">
    <property type="entry name" value="MFS general substrate transporter like domains"/>
    <property type="match status" value="1"/>
</dbReference>
<gene>
    <name evidence="6" type="ORF">CCOS01_13840</name>
</gene>